<name>A0A392N4W8_9FABA</name>
<organism evidence="1 2">
    <name type="scientific">Trifolium medium</name>
    <dbReference type="NCBI Taxonomy" id="97028"/>
    <lineage>
        <taxon>Eukaryota</taxon>
        <taxon>Viridiplantae</taxon>
        <taxon>Streptophyta</taxon>
        <taxon>Embryophyta</taxon>
        <taxon>Tracheophyta</taxon>
        <taxon>Spermatophyta</taxon>
        <taxon>Magnoliopsida</taxon>
        <taxon>eudicotyledons</taxon>
        <taxon>Gunneridae</taxon>
        <taxon>Pentapetalae</taxon>
        <taxon>rosids</taxon>
        <taxon>fabids</taxon>
        <taxon>Fabales</taxon>
        <taxon>Fabaceae</taxon>
        <taxon>Papilionoideae</taxon>
        <taxon>50 kb inversion clade</taxon>
        <taxon>NPAAA clade</taxon>
        <taxon>Hologalegina</taxon>
        <taxon>IRL clade</taxon>
        <taxon>Trifolieae</taxon>
        <taxon>Trifolium</taxon>
    </lineage>
</organism>
<dbReference type="Proteomes" id="UP000265520">
    <property type="component" value="Unassembled WGS sequence"/>
</dbReference>
<protein>
    <submittedName>
        <fullName evidence="1">Uncharacterized protein</fullName>
    </submittedName>
</protein>
<evidence type="ECO:0000313" key="2">
    <source>
        <dbReference type="Proteomes" id="UP000265520"/>
    </source>
</evidence>
<accession>A0A392N4W8</accession>
<evidence type="ECO:0000313" key="1">
    <source>
        <dbReference type="EMBL" id="MCH94623.1"/>
    </source>
</evidence>
<dbReference type="AlphaFoldDB" id="A0A392N4W8"/>
<dbReference type="EMBL" id="LXQA010027746">
    <property type="protein sequence ID" value="MCH94623.1"/>
    <property type="molecule type" value="Genomic_DNA"/>
</dbReference>
<reference evidence="1 2" key="1">
    <citation type="journal article" date="2018" name="Front. Plant Sci.">
        <title>Red Clover (Trifolium pratense) and Zigzag Clover (T. medium) - A Picture of Genomic Similarities and Differences.</title>
        <authorList>
            <person name="Dluhosova J."/>
            <person name="Istvanek J."/>
            <person name="Nedelnik J."/>
            <person name="Repkova J."/>
        </authorList>
    </citation>
    <scope>NUCLEOTIDE SEQUENCE [LARGE SCALE GENOMIC DNA]</scope>
    <source>
        <strain evidence="2">cv. 10/8</strain>
        <tissue evidence="1">Leaf</tissue>
    </source>
</reference>
<comment type="caution">
    <text evidence="1">The sequence shown here is derived from an EMBL/GenBank/DDBJ whole genome shotgun (WGS) entry which is preliminary data.</text>
</comment>
<keyword evidence="2" id="KW-1185">Reference proteome</keyword>
<sequence>MASVGRYQRDAGMSCDHKRRVTIGATTAEEEVVRRCDDVSIGREEIADSLFFLKKKEHDMWQNLVHLIHLTGHIQRKSGCLWRFKVTQS</sequence>
<proteinExistence type="predicted"/>